<evidence type="ECO:0000313" key="3">
    <source>
        <dbReference type="Proteomes" id="UP000524246"/>
    </source>
</evidence>
<feature type="transmembrane region" description="Helical" evidence="1">
    <location>
        <begin position="84"/>
        <end position="101"/>
    </location>
</feature>
<feature type="transmembrane region" description="Helical" evidence="1">
    <location>
        <begin position="137"/>
        <end position="155"/>
    </location>
</feature>
<dbReference type="EMBL" id="JAAZON010000015">
    <property type="protein sequence ID" value="NMC61610.1"/>
    <property type="molecule type" value="Genomic_DNA"/>
</dbReference>
<keyword evidence="1" id="KW-0812">Transmembrane</keyword>
<dbReference type="AlphaFoldDB" id="A0A7X9FNW4"/>
<evidence type="ECO:0000313" key="2">
    <source>
        <dbReference type="EMBL" id="NMC61610.1"/>
    </source>
</evidence>
<proteinExistence type="predicted"/>
<name>A0A7X9FNW4_9DELT</name>
<feature type="transmembrane region" description="Helical" evidence="1">
    <location>
        <begin position="323"/>
        <end position="343"/>
    </location>
</feature>
<evidence type="ECO:0000256" key="1">
    <source>
        <dbReference type="SAM" id="Phobius"/>
    </source>
</evidence>
<feature type="transmembrane region" description="Helical" evidence="1">
    <location>
        <begin position="263"/>
        <end position="284"/>
    </location>
</feature>
<feature type="transmembrane region" description="Helical" evidence="1">
    <location>
        <begin position="350"/>
        <end position="369"/>
    </location>
</feature>
<evidence type="ECO:0008006" key="4">
    <source>
        <dbReference type="Google" id="ProtNLM"/>
    </source>
</evidence>
<feature type="transmembrane region" description="Helical" evidence="1">
    <location>
        <begin position="206"/>
        <end position="225"/>
    </location>
</feature>
<feature type="transmembrane region" description="Helical" evidence="1">
    <location>
        <begin position="299"/>
        <end position="317"/>
    </location>
</feature>
<reference evidence="2 3" key="1">
    <citation type="journal article" date="2020" name="Biotechnol. Biofuels">
        <title>New insights from the biogas microbiome by comprehensive genome-resolved metagenomics of nearly 1600 species originating from multiple anaerobic digesters.</title>
        <authorList>
            <person name="Campanaro S."/>
            <person name="Treu L."/>
            <person name="Rodriguez-R L.M."/>
            <person name="Kovalovszki A."/>
            <person name="Ziels R.M."/>
            <person name="Maus I."/>
            <person name="Zhu X."/>
            <person name="Kougias P.G."/>
            <person name="Basile A."/>
            <person name="Luo G."/>
            <person name="Schluter A."/>
            <person name="Konstantinidis K.T."/>
            <person name="Angelidaki I."/>
        </authorList>
    </citation>
    <scope>NUCLEOTIDE SEQUENCE [LARGE SCALE GENOMIC DNA]</scope>
    <source>
        <strain evidence="2">AS27yjCOA_65</strain>
    </source>
</reference>
<sequence>MSSNRSNPIPKMSDLVAYTLAFSFLGYHLVDRWDFVPIWDAYNFYTYCYSDFALNNDLNCFSHISQAGTVIFGTFLKIFKSVNALYTLNFSTLLISTVLLREILTQLSPSKDTSLPATLSSLLLPLSPLVFVQVFQFSLDFPIIVATIIFLYFLLRDRIFLVTTVLGPILVLTKEPAIFIYCTAVFWYLFLLKYSGNPRWPSLRDLSQFVFPLIIFSLMALMNGLHTSEYGLTPSLLFHKIILGGILNYVALSQAVVLLSINFVWLLTIVIFFALTNFIGKILFHQTDLKNEFDHQKNYLFILMTCITLIFLTNLYVPFGNPRYVSSCFVFLIILFHMSAISIFRDRRILISYSFMTLILFGASFNRTFDPVSTSLFASHKFGDHFLLNVMQLKWRNPGRKVENCQDQFVYNFEFMKISDSFEYIVSVLGKDKTYAALTHPLYHINDPYEVICFNKMSNHREMCTGSSARINVKNLKDIQKVKDFYFIDLSIVRIVRNARELEKLMGNYYIEETMTLGVPGYEIPVYHVSRRNY</sequence>
<comment type="caution">
    <text evidence="2">The sequence shown here is derived from an EMBL/GenBank/DDBJ whole genome shotgun (WGS) entry which is preliminary data.</text>
</comment>
<accession>A0A7X9FNW4</accession>
<organism evidence="2 3">
    <name type="scientific">SAR324 cluster bacterium</name>
    <dbReference type="NCBI Taxonomy" id="2024889"/>
    <lineage>
        <taxon>Bacteria</taxon>
        <taxon>Deltaproteobacteria</taxon>
        <taxon>SAR324 cluster</taxon>
    </lineage>
</organism>
<gene>
    <name evidence="2" type="ORF">GYA55_00430</name>
</gene>
<keyword evidence="1" id="KW-0472">Membrane</keyword>
<feature type="transmembrane region" description="Helical" evidence="1">
    <location>
        <begin position="237"/>
        <end position="257"/>
    </location>
</feature>
<keyword evidence="1" id="KW-1133">Transmembrane helix</keyword>
<dbReference type="Proteomes" id="UP000524246">
    <property type="component" value="Unassembled WGS sequence"/>
</dbReference>
<feature type="transmembrane region" description="Helical" evidence="1">
    <location>
        <begin position="176"/>
        <end position="194"/>
    </location>
</feature>
<protein>
    <recommendedName>
        <fullName evidence="4">Glycosyltransferase RgtA/B/C/D-like domain-containing protein</fullName>
    </recommendedName>
</protein>